<dbReference type="PANTHER" id="PTHR46052">
    <property type="entry name" value="PHOSDUCIN-LIKE PROTEIN"/>
    <property type="match status" value="1"/>
</dbReference>
<evidence type="ECO:0000256" key="1">
    <source>
        <dbReference type="ARBA" id="ARBA00009686"/>
    </source>
</evidence>
<reference evidence="4 5" key="1">
    <citation type="submission" date="2024-07" db="EMBL/GenBank/DDBJ databases">
        <title>Section-level genome sequencing and comparative genomics of Aspergillus sections Usti and Cavernicolus.</title>
        <authorList>
            <consortium name="Lawrence Berkeley National Laboratory"/>
            <person name="Nybo J.L."/>
            <person name="Vesth T.C."/>
            <person name="Theobald S."/>
            <person name="Frisvad J.C."/>
            <person name="Larsen T.O."/>
            <person name="Kjaerboelling I."/>
            <person name="Rothschild-Mancinelli K."/>
            <person name="Lyhne E.K."/>
            <person name="Kogle M.E."/>
            <person name="Barry K."/>
            <person name="Clum A."/>
            <person name="Na H."/>
            <person name="Ledsgaard L."/>
            <person name="Lin J."/>
            <person name="Lipzen A."/>
            <person name="Kuo A."/>
            <person name="Riley R."/>
            <person name="Mondo S."/>
            <person name="LaButti K."/>
            <person name="Haridas S."/>
            <person name="Pangalinan J."/>
            <person name="Salamov A.A."/>
            <person name="Simmons B.A."/>
            <person name="Magnuson J.K."/>
            <person name="Chen J."/>
            <person name="Drula E."/>
            <person name="Henrissat B."/>
            <person name="Wiebenga A."/>
            <person name="Lubbers R.J."/>
            <person name="Gomes A.C."/>
            <person name="Makela M.R."/>
            <person name="Stajich J."/>
            <person name="Grigoriev I.V."/>
            <person name="Mortensen U.H."/>
            <person name="De vries R.P."/>
            <person name="Baker S.E."/>
            <person name="Andersen M.R."/>
        </authorList>
    </citation>
    <scope>NUCLEOTIDE SEQUENCE [LARGE SCALE GENOMIC DNA]</scope>
    <source>
        <strain evidence="4 5">CBS 600.67</strain>
    </source>
</reference>
<gene>
    <name evidence="4" type="ORF">BDW59DRAFT_29176</name>
</gene>
<sequence length="283" mass="31402">MSSAQDEFNRLFSNRDGSSVHPEDRNNTSDRDSSADEEDLDPAHYSDSEDMSAAMATRTGSYTIPNTRFDANTGPKGVIADAQAFERARNNNFRKSFVSGTSGADRSRVSYSKSATDAATLLHNSSPPDGSASEADDGDEDKFMRRWRQSRMQELQSHKARRPSPWRKLYGSVDMVDAVGYLDAIEKVPSDQVVVVCLYDPESNTSSLVEDCLNTISARQPSIHFIKLHHEIAEMDHIDPPAILAYRDGDVFATLVDIPQQIPKGRSCSADSLEDLLKMHRVL</sequence>
<feature type="compositionally biased region" description="Polar residues" evidence="2">
    <location>
        <begin position="1"/>
        <end position="17"/>
    </location>
</feature>
<feature type="compositionally biased region" description="Polar residues" evidence="2">
    <location>
        <begin position="58"/>
        <end position="70"/>
    </location>
</feature>
<feature type="region of interest" description="Disordered" evidence="2">
    <location>
        <begin position="120"/>
        <end position="139"/>
    </location>
</feature>
<dbReference type="InterPro" id="IPR024253">
    <property type="entry name" value="Phosducin_thioredoxin-like_dom"/>
</dbReference>
<comment type="caution">
    <text evidence="4">The sequence shown here is derived from an EMBL/GenBank/DDBJ whole genome shotgun (WGS) entry which is preliminary data.</text>
</comment>
<evidence type="ECO:0000259" key="3">
    <source>
        <dbReference type="Pfam" id="PF02114"/>
    </source>
</evidence>
<evidence type="ECO:0000313" key="4">
    <source>
        <dbReference type="EMBL" id="KAL2829984.1"/>
    </source>
</evidence>
<dbReference type="CDD" id="cd02987">
    <property type="entry name" value="Phd_like_Phd"/>
    <property type="match status" value="1"/>
</dbReference>
<dbReference type="InterPro" id="IPR051499">
    <property type="entry name" value="Phosducin-like_reg"/>
</dbReference>
<feature type="domain" description="Phosducin" evidence="3">
    <location>
        <begin position="71"/>
        <end position="263"/>
    </location>
</feature>
<dbReference type="PANTHER" id="PTHR46052:SF1">
    <property type="entry name" value="PHOSDUCIN-LIKE PROTEIN"/>
    <property type="match status" value="1"/>
</dbReference>
<dbReference type="EMBL" id="JBFXLS010000014">
    <property type="protein sequence ID" value="KAL2829984.1"/>
    <property type="molecule type" value="Genomic_DNA"/>
</dbReference>
<dbReference type="InterPro" id="IPR001200">
    <property type="entry name" value="Phosducin"/>
</dbReference>
<evidence type="ECO:0000256" key="2">
    <source>
        <dbReference type="SAM" id="MobiDB-lite"/>
    </source>
</evidence>
<comment type="similarity">
    <text evidence="1">Belongs to the phosducin family.</text>
</comment>
<dbReference type="SUPFAM" id="SSF52833">
    <property type="entry name" value="Thioredoxin-like"/>
    <property type="match status" value="1"/>
</dbReference>
<protein>
    <submittedName>
        <fullName evidence="4">Thioredoxin-like protein</fullName>
    </submittedName>
</protein>
<dbReference type="Proteomes" id="UP001610335">
    <property type="component" value="Unassembled WGS sequence"/>
</dbReference>
<evidence type="ECO:0000313" key="5">
    <source>
        <dbReference type="Proteomes" id="UP001610335"/>
    </source>
</evidence>
<keyword evidence="5" id="KW-1185">Reference proteome</keyword>
<feature type="compositionally biased region" description="Basic and acidic residues" evidence="2">
    <location>
        <begin position="21"/>
        <end position="34"/>
    </location>
</feature>
<dbReference type="InterPro" id="IPR036249">
    <property type="entry name" value="Thioredoxin-like_sf"/>
</dbReference>
<name>A0ABR4IQG0_9EURO</name>
<proteinExistence type="inferred from homology"/>
<accession>A0ABR4IQG0</accession>
<feature type="region of interest" description="Disordered" evidence="2">
    <location>
        <begin position="1"/>
        <end position="75"/>
    </location>
</feature>
<organism evidence="4 5">
    <name type="scientific">Aspergillus cavernicola</name>
    <dbReference type="NCBI Taxonomy" id="176166"/>
    <lineage>
        <taxon>Eukaryota</taxon>
        <taxon>Fungi</taxon>
        <taxon>Dikarya</taxon>
        <taxon>Ascomycota</taxon>
        <taxon>Pezizomycotina</taxon>
        <taxon>Eurotiomycetes</taxon>
        <taxon>Eurotiomycetidae</taxon>
        <taxon>Eurotiales</taxon>
        <taxon>Aspergillaceae</taxon>
        <taxon>Aspergillus</taxon>
        <taxon>Aspergillus subgen. Nidulantes</taxon>
    </lineage>
</organism>
<dbReference type="Pfam" id="PF02114">
    <property type="entry name" value="Phosducin"/>
    <property type="match status" value="1"/>
</dbReference>
<dbReference type="Gene3D" id="3.40.30.10">
    <property type="entry name" value="Glutaredoxin"/>
    <property type="match status" value="1"/>
</dbReference>